<dbReference type="Gene3D" id="2.30.42.10">
    <property type="match status" value="1"/>
</dbReference>
<dbReference type="PROSITE" id="PS50106">
    <property type="entry name" value="PDZ"/>
    <property type="match status" value="1"/>
</dbReference>
<feature type="chain" id="PRO_5031522043" description="PDZ domain-containing protein" evidence="1">
    <location>
        <begin position="24"/>
        <end position="341"/>
    </location>
</feature>
<protein>
    <recommendedName>
        <fullName evidence="2">PDZ domain-containing protein</fullName>
    </recommendedName>
</protein>
<name>A0A7S1ZCW4_TRICV</name>
<proteinExistence type="predicted"/>
<dbReference type="AlphaFoldDB" id="A0A7S1ZCW4"/>
<dbReference type="SUPFAM" id="SSF54292">
    <property type="entry name" value="2Fe-2S ferredoxin-like"/>
    <property type="match status" value="1"/>
</dbReference>
<evidence type="ECO:0000259" key="2">
    <source>
        <dbReference type="PROSITE" id="PS50106"/>
    </source>
</evidence>
<dbReference type="Gene3D" id="3.10.20.30">
    <property type="match status" value="1"/>
</dbReference>
<dbReference type="InterPro" id="IPR036034">
    <property type="entry name" value="PDZ_sf"/>
</dbReference>
<feature type="signal peptide" evidence="1">
    <location>
        <begin position="1"/>
        <end position="23"/>
    </location>
</feature>
<dbReference type="InterPro" id="IPR036010">
    <property type="entry name" value="2Fe-2S_ferredoxin-like_sf"/>
</dbReference>
<accession>A0A7S1ZCW4</accession>
<dbReference type="EMBL" id="HBGO01014239">
    <property type="protein sequence ID" value="CAD9335279.1"/>
    <property type="molecule type" value="Transcribed_RNA"/>
</dbReference>
<dbReference type="GO" id="GO:0051536">
    <property type="term" value="F:iron-sulfur cluster binding"/>
    <property type="evidence" value="ECO:0007669"/>
    <property type="project" value="InterPro"/>
</dbReference>
<sequence length="341" mass="36971">MFRKQCCLAAVASCSVFLPLASSFSIAPPRSHIAGSKCPPLLAAPAESDFERPRTVVDNKVVDANVYNVALEDAVELWTASVSAERSADREANVPYLDSKSKDHFVDDVEVTVPRDGGLGMELLEIAGGRDDGYGITVVTAVTEGGNAERAGVVPGDSIATVVGAARAVSSGGLLDVEETEEAVNCECRDFDSTIAALTAFPAEVEELNLGIKRLRRWPKVKVVVEYPPSQCAEGVDNKETLELFAGENLRRALLNRGIVMEDSKAPKCDFCGGKCTVSVDVGFDLLNPMSTTEEKLMAKNPKCRLSCKSTVGYNMQEGSMRLRINLNQWSKEDRRNRLQY</sequence>
<dbReference type="InterPro" id="IPR001478">
    <property type="entry name" value="PDZ"/>
</dbReference>
<feature type="domain" description="PDZ" evidence="2">
    <location>
        <begin position="108"/>
        <end position="171"/>
    </location>
</feature>
<evidence type="ECO:0000256" key="1">
    <source>
        <dbReference type="SAM" id="SignalP"/>
    </source>
</evidence>
<keyword evidence="1" id="KW-0732">Signal</keyword>
<evidence type="ECO:0000313" key="3">
    <source>
        <dbReference type="EMBL" id="CAD9335279.1"/>
    </source>
</evidence>
<dbReference type="InterPro" id="IPR012675">
    <property type="entry name" value="Beta-grasp_dom_sf"/>
</dbReference>
<dbReference type="SUPFAM" id="SSF50156">
    <property type="entry name" value="PDZ domain-like"/>
    <property type="match status" value="1"/>
</dbReference>
<organism evidence="3">
    <name type="scientific">Trieres chinensis</name>
    <name type="common">Marine centric diatom</name>
    <name type="synonym">Odontella sinensis</name>
    <dbReference type="NCBI Taxonomy" id="1514140"/>
    <lineage>
        <taxon>Eukaryota</taxon>
        <taxon>Sar</taxon>
        <taxon>Stramenopiles</taxon>
        <taxon>Ochrophyta</taxon>
        <taxon>Bacillariophyta</taxon>
        <taxon>Mediophyceae</taxon>
        <taxon>Biddulphiophycidae</taxon>
        <taxon>Eupodiscales</taxon>
        <taxon>Parodontellaceae</taxon>
        <taxon>Trieres</taxon>
    </lineage>
</organism>
<reference evidence="3" key="1">
    <citation type="submission" date="2021-01" db="EMBL/GenBank/DDBJ databases">
        <authorList>
            <person name="Corre E."/>
            <person name="Pelletier E."/>
            <person name="Niang G."/>
            <person name="Scheremetjew M."/>
            <person name="Finn R."/>
            <person name="Kale V."/>
            <person name="Holt S."/>
            <person name="Cochrane G."/>
            <person name="Meng A."/>
            <person name="Brown T."/>
            <person name="Cohen L."/>
        </authorList>
    </citation>
    <scope>NUCLEOTIDE SEQUENCE</scope>
    <source>
        <strain evidence="3">Grunow 1884</strain>
    </source>
</reference>
<gene>
    <name evidence="3" type="ORF">OSIN01602_LOCUS8056</name>
</gene>